<accession>A0AC54ZCN8</accession>
<protein>
    <submittedName>
        <fullName evidence="2">Magnesium transporter protein 1-like</fullName>
    </submittedName>
</protein>
<sequence length="335" mass="38673">MAELGWFWRIPLTMMVALLLVAHGVPSDPAQGNKVLVEKVRQLMDWTKKSGAITMSNTTMFHRFVLEPPINYSMMVMFTVLHELRQCVMCKHAAKEFQILANSWQHCRTFSNKVFFAMVDYDTSPEAFQTIRVVSVPNFLHFSAKGKFTSDDVYNFEERGIIAEQMAKWVAERTNIHIRIRRPMNDHHLFLLGTILMLSSGLVYLLKRKGEFIFDKTLWAILAVSLVAVMTSGQMWTHINRAPYAQRSPRTGHVHYIHRMADSQFVAETYIVALFHVGVSLGMVFLDKAATSRMNVVKRKTLCVIGMCLVVILFSWLLSLFRFKERAYPYSFLMD</sequence>
<keyword evidence="1" id="KW-1185">Reference proteome</keyword>
<evidence type="ECO:0000313" key="1">
    <source>
        <dbReference type="Proteomes" id="UP000694850"/>
    </source>
</evidence>
<dbReference type="RefSeq" id="XP_042637816.1">
    <property type="nucleotide sequence ID" value="XM_042781882.1"/>
</dbReference>
<gene>
    <name evidence="2" type="primary">LOC103202739</name>
</gene>
<organism evidence="1 2">
    <name type="scientific">Orycteropus afer afer</name>
    <dbReference type="NCBI Taxonomy" id="1230840"/>
    <lineage>
        <taxon>Eukaryota</taxon>
        <taxon>Metazoa</taxon>
        <taxon>Chordata</taxon>
        <taxon>Craniata</taxon>
        <taxon>Vertebrata</taxon>
        <taxon>Euteleostomi</taxon>
        <taxon>Mammalia</taxon>
        <taxon>Eutheria</taxon>
        <taxon>Afrotheria</taxon>
        <taxon>Tubulidentata</taxon>
        <taxon>Orycteropodidae</taxon>
        <taxon>Orycteropus</taxon>
    </lineage>
</organism>
<name>A0AC54ZCN8_ORYAF</name>
<evidence type="ECO:0000313" key="2">
    <source>
        <dbReference type="RefSeq" id="XP_042637816.1"/>
    </source>
</evidence>
<dbReference type="Proteomes" id="UP000694850">
    <property type="component" value="Unplaced"/>
</dbReference>
<reference evidence="2" key="1">
    <citation type="submission" date="2025-08" db="UniProtKB">
        <authorList>
            <consortium name="RefSeq"/>
        </authorList>
    </citation>
    <scope>IDENTIFICATION</scope>
</reference>
<proteinExistence type="predicted"/>